<comment type="caution">
    <text evidence="1">The sequence shown here is derived from an EMBL/GenBank/DDBJ whole genome shotgun (WGS) entry which is preliminary data.</text>
</comment>
<dbReference type="Proteomes" id="UP001416858">
    <property type="component" value="Unassembled WGS sequence"/>
</dbReference>
<dbReference type="EMBL" id="BAABRO010000005">
    <property type="protein sequence ID" value="GAA5507278.1"/>
    <property type="molecule type" value="Genomic_DNA"/>
</dbReference>
<sequence>MFWLSSVPVMSRNQETIQRFLPGKTAFASFVSTRCSFTRNAIVALADRKWQGLNAVLILFRNVRLYQGEEYFTTRKMRFTLLVQ</sequence>
<gene>
    <name evidence="1" type="ORF">Rcae01_02733</name>
</gene>
<keyword evidence="2" id="KW-1185">Reference proteome</keyword>
<organism evidence="1 2">
    <name type="scientific">Novipirellula caenicola</name>
    <dbReference type="NCBI Taxonomy" id="1536901"/>
    <lineage>
        <taxon>Bacteria</taxon>
        <taxon>Pseudomonadati</taxon>
        <taxon>Planctomycetota</taxon>
        <taxon>Planctomycetia</taxon>
        <taxon>Pirellulales</taxon>
        <taxon>Pirellulaceae</taxon>
        <taxon>Novipirellula</taxon>
    </lineage>
</organism>
<accession>A0ABP9VUT8</accession>
<proteinExistence type="predicted"/>
<name>A0ABP9VUT8_9BACT</name>
<protein>
    <submittedName>
        <fullName evidence="1">Uncharacterized protein</fullName>
    </submittedName>
</protein>
<reference evidence="1 2" key="1">
    <citation type="submission" date="2024-02" db="EMBL/GenBank/DDBJ databases">
        <title>Rhodopirellula caenicola NBRC 110016.</title>
        <authorList>
            <person name="Ichikawa N."/>
            <person name="Katano-Makiyama Y."/>
            <person name="Hidaka K."/>
        </authorList>
    </citation>
    <scope>NUCLEOTIDE SEQUENCE [LARGE SCALE GENOMIC DNA]</scope>
    <source>
        <strain evidence="1 2">NBRC 110016</strain>
    </source>
</reference>
<evidence type="ECO:0000313" key="1">
    <source>
        <dbReference type="EMBL" id="GAA5507278.1"/>
    </source>
</evidence>
<evidence type="ECO:0000313" key="2">
    <source>
        <dbReference type="Proteomes" id="UP001416858"/>
    </source>
</evidence>